<evidence type="ECO:0000256" key="9">
    <source>
        <dbReference type="ARBA" id="ARBA00023273"/>
    </source>
</evidence>
<keyword evidence="6" id="KW-0282">Flagellum</keyword>
<organism evidence="12 13">
    <name type="scientific">Rhizophlyctis rosea</name>
    <dbReference type="NCBI Taxonomy" id="64517"/>
    <lineage>
        <taxon>Eukaryota</taxon>
        <taxon>Fungi</taxon>
        <taxon>Fungi incertae sedis</taxon>
        <taxon>Chytridiomycota</taxon>
        <taxon>Chytridiomycota incertae sedis</taxon>
        <taxon>Chytridiomycetes</taxon>
        <taxon>Rhizophlyctidales</taxon>
        <taxon>Rhizophlyctidaceae</taxon>
        <taxon>Rhizophlyctis</taxon>
    </lineage>
</organism>
<dbReference type="Proteomes" id="UP001212841">
    <property type="component" value="Unassembled WGS sequence"/>
</dbReference>
<protein>
    <recommendedName>
        <fullName evidence="4">Dynein regulatory complex protein 10</fullName>
    </recommendedName>
</protein>
<keyword evidence="5" id="KW-0963">Cytoplasm</keyword>
<feature type="compositionally biased region" description="Basic residues" evidence="11">
    <location>
        <begin position="429"/>
        <end position="443"/>
    </location>
</feature>
<comment type="subcellular location">
    <subcellularLocation>
        <location evidence="2">Cytoplasm</location>
        <location evidence="2">Cytoskeleton</location>
        <location evidence="2">Flagellum axoneme</location>
    </subcellularLocation>
</comment>
<feature type="compositionally biased region" description="Low complexity" evidence="11">
    <location>
        <begin position="37"/>
        <end position="56"/>
    </location>
</feature>
<keyword evidence="9" id="KW-0966">Cell projection</keyword>
<gene>
    <name evidence="12" type="ORF">HK097_006723</name>
</gene>
<proteinExistence type="inferred from homology"/>
<evidence type="ECO:0000313" key="13">
    <source>
        <dbReference type="Proteomes" id="UP001212841"/>
    </source>
</evidence>
<evidence type="ECO:0000313" key="12">
    <source>
        <dbReference type="EMBL" id="KAJ3052199.1"/>
    </source>
</evidence>
<keyword evidence="13" id="KW-1185">Reference proteome</keyword>
<reference evidence="12" key="1">
    <citation type="submission" date="2020-05" db="EMBL/GenBank/DDBJ databases">
        <title>Phylogenomic resolution of chytrid fungi.</title>
        <authorList>
            <person name="Stajich J.E."/>
            <person name="Amses K."/>
            <person name="Simmons R."/>
            <person name="Seto K."/>
            <person name="Myers J."/>
            <person name="Bonds A."/>
            <person name="Quandt C.A."/>
            <person name="Barry K."/>
            <person name="Liu P."/>
            <person name="Grigoriev I."/>
            <person name="Longcore J.E."/>
            <person name="James T.Y."/>
        </authorList>
    </citation>
    <scope>NUCLEOTIDE SEQUENCE</scope>
    <source>
        <strain evidence="12">JEL0318</strain>
    </source>
</reference>
<keyword evidence="8" id="KW-0206">Cytoskeleton</keyword>
<feature type="coiled-coil region" evidence="10">
    <location>
        <begin position="344"/>
        <end position="378"/>
    </location>
</feature>
<evidence type="ECO:0000256" key="1">
    <source>
        <dbReference type="ARBA" id="ARBA00003029"/>
    </source>
</evidence>
<feature type="region of interest" description="Disordered" evidence="11">
    <location>
        <begin position="263"/>
        <end position="285"/>
    </location>
</feature>
<feature type="region of interest" description="Disordered" evidence="11">
    <location>
        <begin position="418"/>
        <end position="443"/>
    </location>
</feature>
<evidence type="ECO:0000256" key="2">
    <source>
        <dbReference type="ARBA" id="ARBA00004611"/>
    </source>
</evidence>
<evidence type="ECO:0000256" key="10">
    <source>
        <dbReference type="SAM" id="Coils"/>
    </source>
</evidence>
<comment type="function">
    <text evidence="1">Component of the nexin-dynein regulatory complex (N-DRC), a key regulator of ciliary/flagellar motility which maintains the alignment and integrity of the distal axoneme and regulates microtubule sliding in motile axonemes.</text>
</comment>
<dbReference type="PANTHER" id="PTHR31598">
    <property type="entry name" value="IQ DOMAIN-CONTAINING PROTEIN D"/>
    <property type="match status" value="1"/>
</dbReference>
<dbReference type="AlphaFoldDB" id="A0AAD5SCF7"/>
<keyword evidence="7" id="KW-0969">Cilium</keyword>
<keyword evidence="10" id="KW-0175">Coiled coil</keyword>
<feature type="region of interest" description="Disordered" evidence="11">
    <location>
        <begin position="1"/>
        <end position="56"/>
    </location>
</feature>
<evidence type="ECO:0000256" key="5">
    <source>
        <dbReference type="ARBA" id="ARBA00022490"/>
    </source>
</evidence>
<dbReference type="InterPro" id="IPR042815">
    <property type="entry name" value="DRC10"/>
</dbReference>
<dbReference type="PANTHER" id="PTHR31598:SF1">
    <property type="entry name" value="DYNEIN REGULATORY COMPLEX PROTEIN 10"/>
    <property type="match status" value="1"/>
</dbReference>
<evidence type="ECO:0000256" key="8">
    <source>
        <dbReference type="ARBA" id="ARBA00023212"/>
    </source>
</evidence>
<dbReference type="PROSITE" id="PS50096">
    <property type="entry name" value="IQ"/>
    <property type="match status" value="1"/>
</dbReference>
<sequence>MTTLDSTTFPSSSPLPPIRGPILPDTGRDKDVNSLASRPTTTNPDPTSSDDPSFSSKLTNVEAQRIMSVLQDMQRKVQLIGLLPDHMDRRVSSVFGGETVTVITEYRQLEQKYKQLIEARQNHDKGTPMPESFTSDLKETSRALRAATRTLARHFASNPTALSKLRYLKSTKPPVIGYLESLIQEVKMLTYERLRITVEEEKAKQDQLSGIIAKEQKTSNEVRVLKEELEKAKKERMSEINKKNEAIRRLKDELRDIKHQAEETTKRLEARSKQKEDSDLQQFRDREHSLRTEILQLTTKLSETTKRNREEEAQLRKRKFKIEGEVENWIHKYDQDMDEKQTELEDITAIYLEEKAQLDELTARHAELQKEYEKIMEERRVQSEIKKEKEKEHQRLWNAAMRIQAIFRGFRVRRDIAKGKKEKAAKGKGGGKAKSAKGKAKKK</sequence>
<evidence type="ECO:0000256" key="4">
    <source>
        <dbReference type="ARBA" id="ARBA00021752"/>
    </source>
</evidence>
<feature type="compositionally biased region" description="Low complexity" evidence="11">
    <location>
        <begin position="1"/>
        <end position="12"/>
    </location>
</feature>
<comment type="similarity">
    <text evidence="3">Belongs to the DRC10 family.</text>
</comment>
<dbReference type="EMBL" id="JADGJD010000316">
    <property type="protein sequence ID" value="KAJ3052199.1"/>
    <property type="molecule type" value="Genomic_DNA"/>
</dbReference>
<evidence type="ECO:0000256" key="6">
    <source>
        <dbReference type="ARBA" id="ARBA00022846"/>
    </source>
</evidence>
<evidence type="ECO:0000256" key="3">
    <source>
        <dbReference type="ARBA" id="ARBA00009071"/>
    </source>
</evidence>
<accession>A0AAD5SCF7</accession>
<comment type="caution">
    <text evidence="12">The sequence shown here is derived from an EMBL/GenBank/DDBJ whole genome shotgun (WGS) entry which is preliminary data.</text>
</comment>
<evidence type="ECO:0000256" key="11">
    <source>
        <dbReference type="SAM" id="MobiDB-lite"/>
    </source>
</evidence>
<name>A0AAD5SCF7_9FUNG</name>
<evidence type="ECO:0000256" key="7">
    <source>
        <dbReference type="ARBA" id="ARBA00023069"/>
    </source>
</evidence>